<keyword evidence="5" id="KW-0732">Signal</keyword>
<dbReference type="RefSeq" id="WP_087039098.1">
    <property type="nucleotide sequence ID" value="NZ_FCOM02000015.1"/>
</dbReference>
<dbReference type="InterPro" id="IPR006665">
    <property type="entry name" value="OmpA-like"/>
</dbReference>
<dbReference type="PROSITE" id="PS51257">
    <property type="entry name" value="PROKAR_LIPOPROTEIN"/>
    <property type="match status" value="1"/>
</dbReference>
<dbReference type="CDD" id="cd07185">
    <property type="entry name" value="OmpA_C-like"/>
    <property type="match status" value="1"/>
</dbReference>
<dbReference type="Gene3D" id="3.30.1330.60">
    <property type="entry name" value="OmpA-like domain"/>
    <property type="match status" value="1"/>
</dbReference>
<feature type="signal peptide" evidence="5">
    <location>
        <begin position="1"/>
        <end position="19"/>
    </location>
</feature>
<evidence type="ECO:0000256" key="4">
    <source>
        <dbReference type="PROSITE-ProRule" id="PRU00473"/>
    </source>
</evidence>
<dbReference type="OrthoDB" id="9782229at2"/>
<keyword evidence="8" id="KW-1185">Reference proteome</keyword>
<dbReference type="AlphaFoldDB" id="A0A158JGZ7"/>
<evidence type="ECO:0000313" key="8">
    <source>
        <dbReference type="Proteomes" id="UP000055019"/>
    </source>
</evidence>
<dbReference type="PANTHER" id="PTHR30329">
    <property type="entry name" value="STATOR ELEMENT OF FLAGELLAR MOTOR COMPLEX"/>
    <property type="match status" value="1"/>
</dbReference>
<feature type="domain" description="OmpA-like" evidence="6">
    <location>
        <begin position="116"/>
        <end position="233"/>
    </location>
</feature>
<organism evidence="7 8">
    <name type="scientific">Caballeronia arvi</name>
    <dbReference type="NCBI Taxonomy" id="1777135"/>
    <lineage>
        <taxon>Bacteria</taxon>
        <taxon>Pseudomonadati</taxon>
        <taxon>Pseudomonadota</taxon>
        <taxon>Betaproteobacteria</taxon>
        <taxon>Burkholderiales</taxon>
        <taxon>Burkholderiaceae</taxon>
        <taxon>Caballeronia</taxon>
    </lineage>
</organism>
<reference evidence="7" key="1">
    <citation type="submission" date="2016-01" db="EMBL/GenBank/DDBJ databases">
        <authorList>
            <person name="Peeters C."/>
        </authorList>
    </citation>
    <scope>NUCLEOTIDE SEQUENCE [LARGE SCALE GENOMIC DNA]</scope>
    <source>
        <strain evidence="7">LMG 29317</strain>
    </source>
</reference>
<name>A0A158JGZ7_9BURK</name>
<keyword evidence="3" id="KW-0998">Cell outer membrane</keyword>
<dbReference type="PANTHER" id="PTHR30329:SF21">
    <property type="entry name" value="LIPOPROTEIN YIAD-RELATED"/>
    <property type="match status" value="1"/>
</dbReference>
<evidence type="ECO:0000256" key="5">
    <source>
        <dbReference type="SAM" id="SignalP"/>
    </source>
</evidence>
<dbReference type="Proteomes" id="UP000055019">
    <property type="component" value="Unassembled WGS sequence"/>
</dbReference>
<evidence type="ECO:0000256" key="3">
    <source>
        <dbReference type="ARBA" id="ARBA00023237"/>
    </source>
</evidence>
<feature type="chain" id="PRO_5007627389" evidence="5">
    <location>
        <begin position="20"/>
        <end position="233"/>
    </location>
</feature>
<evidence type="ECO:0000256" key="2">
    <source>
        <dbReference type="ARBA" id="ARBA00023136"/>
    </source>
</evidence>
<proteinExistence type="predicted"/>
<dbReference type="InterPro" id="IPR006664">
    <property type="entry name" value="OMP_bac"/>
</dbReference>
<comment type="subcellular location">
    <subcellularLocation>
        <location evidence="1">Cell outer membrane</location>
    </subcellularLocation>
</comment>
<dbReference type="GO" id="GO:0009279">
    <property type="term" value="C:cell outer membrane"/>
    <property type="evidence" value="ECO:0007669"/>
    <property type="project" value="UniProtKB-SubCell"/>
</dbReference>
<evidence type="ECO:0000313" key="7">
    <source>
        <dbReference type="EMBL" id="SAL67915.1"/>
    </source>
</evidence>
<keyword evidence="2 4" id="KW-0472">Membrane</keyword>
<dbReference type="PRINTS" id="PR01023">
    <property type="entry name" value="NAFLGMOTY"/>
</dbReference>
<evidence type="ECO:0000256" key="1">
    <source>
        <dbReference type="ARBA" id="ARBA00004442"/>
    </source>
</evidence>
<dbReference type="EMBL" id="FCOM02000015">
    <property type="protein sequence ID" value="SAL67915.1"/>
    <property type="molecule type" value="Genomic_DNA"/>
</dbReference>
<protein>
    <submittedName>
        <fullName evidence="7">OmpA/MotB domain-containing protein</fullName>
    </submittedName>
</protein>
<dbReference type="PRINTS" id="PR01021">
    <property type="entry name" value="OMPADOMAIN"/>
</dbReference>
<dbReference type="SUPFAM" id="SSF103088">
    <property type="entry name" value="OmpA-like"/>
    <property type="match status" value="1"/>
</dbReference>
<comment type="caution">
    <text evidence="7">The sequence shown here is derived from an EMBL/GenBank/DDBJ whole genome shotgun (WGS) entry which is preliminary data.</text>
</comment>
<sequence length="233" mass="24272">MSKILIAVLAAVGVLSACSTDTGPTYTAYKVNMAGQRDTYRVNCSGLFESEKSCMAAAARICKDQQVVLTQALDGVQGTQGRNNPREMTFTCGTPPAPVVQAPAPQPAPAPAPAPVAARRVVLQGDTNFDTGSATLTSTAQSQLNAFLTANNGVRFTKTQISGYTDSTGSVESNQRLSQARAESVARYLGARGLQSEQIEAKGFGASNPVASNATAAGRAQNRRVEINVTATQ</sequence>
<dbReference type="Pfam" id="PF00691">
    <property type="entry name" value="OmpA"/>
    <property type="match status" value="1"/>
</dbReference>
<dbReference type="PROSITE" id="PS51123">
    <property type="entry name" value="OMPA_2"/>
    <property type="match status" value="1"/>
</dbReference>
<accession>A0A158JGZ7</accession>
<evidence type="ECO:0000259" key="6">
    <source>
        <dbReference type="PROSITE" id="PS51123"/>
    </source>
</evidence>
<dbReference type="InterPro" id="IPR050330">
    <property type="entry name" value="Bact_OuterMem_StrucFunc"/>
</dbReference>
<gene>
    <name evidence="7" type="ORF">AWB74_03843</name>
</gene>
<dbReference type="InterPro" id="IPR036737">
    <property type="entry name" value="OmpA-like_sf"/>
</dbReference>